<accession>A0ABU2K0U8</accession>
<reference evidence="3" key="1">
    <citation type="submission" date="2023-07" db="EMBL/GenBank/DDBJ databases">
        <title>30 novel species of actinomycetes from the DSMZ collection.</title>
        <authorList>
            <person name="Nouioui I."/>
        </authorList>
    </citation>
    <scope>NUCLEOTIDE SEQUENCE [LARGE SCALE GENOMIC DNA]</scope>
    <source>
        <strain evidence="3">DSM 44915</strain>
    </source>
</reference>
<sequence length="119" mass="12428">MAHTIRRAIAGLATAGALLATTAPIATAQDQPRDDTDLPYCVAVGTWHDLLFNTHSTSAANHCAEPVSLTDVKDGPGDTCYTIAPGKAHAWHRIMMTGWSELALCDPTEAAGGTNTAGR</sequence>
<dbReference type="EMBL" id="JAVREO010000043">
    <property type="protein sequence ID" value="MDT0270886.1"/>
    <property type="molecule type" value="Genomic_DNA"/>
</dbReference>
<keyword evidence="1" id="KW-0732">Signal</keyword>
<keyword evidence="3" id="KW-1185">Reference proteome</keyword>
<evidence type="ECO:0000313" key="2">
    <source>
        <dbReference type="EMBL" id="MDT0270886.1"/>
    </source>
</evidence>
<evidence type="ECO:0000256" key="1">
    <source>
        <dbReference type="SAM" id="SignalP"/>
    </source>
</evidence>
<organism evidence="2 3">
    <name type="scientific">Streptomyces chisholmiae</name>
    <dbReference type="NCBI Taxonomy" id="3075540"/>
    <lineage>
        <taxon>Bacteria</taxon>
        <taxon>Bacillati</taxon>
        <taxon>Actinomycetota</taxon>
        <taxon>Actinomycetes</taxon>
        <taxon>Kitasatosporales</taxon>
        <taxon>Streptomycetaceae</taxon>
        <taxon>Streptomyces</taxon>
    </lineage>
</organism>
<comment type="caution">
    <text evidence="2">The sequence shown here is derived from an EMBL/GenBank/DDBJ whole genome shotgun (WGS) entry which is preliminary data.</text>
</comment>
<feature type="signal peptide" evidence="1">
    <location>
        <begin position="1"/>
        <end position="28"/>
    </location>
</feature>
<dbReference type="RefSeq" id="WP_311670949.1">
    <property type="nucleotide sequence ID" value="NZ_JAVREO010000043.1"/>
</dbReference>
<evidence type="ECO:0000313" key="3">
    <source>
        <dbReference type="Proteomes" id="UP001183410"/>
    </source>
</evidence>
<proteinExistence type="predicted"/>
<protein>
    <recommendedName>
        <fullName evidence="4">Secreted protein</fullName>
    </recommendedName>
</protein>
<gene>
    <name evidence="2" type="ORF">RM844_31915</name>
</gene>
<feature type="chain" id="PRO_5045135246" description="Secreted protein" evidence="1">
    <location>
        <begin position="29"/>
        <end position="119"/>
    </location>
</feature>
<name>A0ABU2K0U8_9ACTN</name>
<evidence type="ECO:0008006" key="4">
    <source>
        <dbReference type="Google" id="ProtNLM"/>
    </source>
</evidence>
<dbReference type="Proteomes" id="UP001183410">
    <property type="component" value="Unassembled WGS sequence"/>
</dbReference>